<keyword evidence="5" id="KW-1185">Reference proteome</keyword>
<dbReference type="PROSITE" id="PS50902">
    <property type="entry name" value="FLAVODOXIN_LIKE"/>
    <property type="match status" value="1"/>
</dbReference>
<evidence type="ECO:0000256" key="1">
    <source>
        <dbReference type="ARBA" id="ARBA00022630"/>
    </source>
</evidence>
<dbReference type="InterPro" id="IPR008254">
    <property type="entry name" value="Flavodoxin/NO_synth"/>
</dbReference>
<dbReference type="Gene3D" id="3.40.50.360">
    <property type="match status" value="1"/>
</dbReference>
<keyword evidence="1" id="KW-0285">Flavoprotein</keyword>
<name>A0ABW3TAJ8_9RHOB</name>
<keyword evidence="2" id="KW-0288">FMN</keyword>
<reference evidence="5" key="1">
    <citation type="journal article" date="2019" name="Int. J. Syst. Evol. Microbiol.">
        <title>The Global Catalogue of Microorganisms (GCM) 10K type strain sequencing project: providing services to taxonomists for standard genome sequencing and annotation.</title>
        <authorList>
            <consortium name="The Broad Institute Genomics Platform"/>
            <consortium name="The Broad Institute Genome Sequencing Center for Infectious Disease"/>
            <person name="Wu L."/>
            <person name="Ma J."/>
        </authorList>
    </citation>
    <scope>NUCLEOTIDE SEQUENCE [LARGE SCALE GENOMIC DNA]</scope>
    <source>
        <strain evidence="5">CCUG 55328</strain>
    </source>
</reference>
<dbReference type="RefSeq" id="WP_380788859.1">
    <property type="nucleotide sequence ID" value="NZ_JBHTKR010000001.1"/>
</dbReference>
<protein>
    <submittedName>
        <fullName evidence="4">Flavodoxin domain-containing protein</fullName>
    </submittedName>
</protein>
<gene>
    <name evidence="4" type="ORF">ACFQ3C_02545</name>
</gene>
<proteinExistence type="predicted"/>
<dbReference type="SUPFAM" id="SSF52218">
    <property type="entry name" value="Flavoproteins"/>
    <property type="match status" value="1"/>
</dbReference>
<dbReference type="PANTHER" id="PTHR38030">
    <property type="entry name" value="PROTOPORPHYRINOGEN IX DEHYDROGENASE [MENAQUINONE]"/>
    <property type="match status" value="1"/>
</dbReference>
<dbReference type="Proteomes" id="UP001597151">
    <property type="component" value="Unassembled WGS sequence"/>
</dbReference>
<organism evidence="4 5">
    <name type="scientific">Seohaeicola saemankumensis</name>
    <dbReference type="NCBI Taxonomy" id="481181"/>
    <lineage>
        <taxon>Bacteria</taxon>
        <taxon>Pseudomonadati</taxon>
        <taxon>Pseudomonadota</taxon>
        <taxon>Alphaproteobacteria</taxon>
        <taxon>Rhodobacterales</taxon>
        <taxon>Roseobacteraceae</taxon>
        <taxon>Seohaeicola</taxon>
    </lineage>
</organism>
<dbReference type="InterPro" id="IPR026816">
    <property type="entry name" value="Flavodoxin_dom"/>
</dbReference>
<accession>A0ABW3TAJ8</accession>
<dbReference type="EMBL" id="JBHTKR010000001">
    <property type="protein sequence ID" value="MFD1193547.1"/>
    <property type="molecule type" value="Genomic_DNA"/>
</dbReference>
<evidence type="ECO:0000313" key="5">
    <source>
        <dbReference type="Proteomes" id="UP001597151"/>
    </source>
</evidence>
<dbReference type="InterPro" id="IPR029039">
    <property type="entry name" value="Flavoprotein-like_sf"/>
</dbReference>
<sequence length="177" mass="19364">MTVLIAYATTEGQTRKIARFCADRLIARGESVELLPLVDLEDEEPLEMSRFDAAILAGSVHGGQLQPHLIRFAARHAAALNARPGLFLMVSLAAAGNDTEEHADLARIAHEFVKTSGWTPTRTLNVAGAFRFTQYDFFKGLAMRWIAHNKGEAVEPGTDKEYTDWAALGALIDGWPG</sequence>
<dbReference type="InterPro" id="IPR052200">
    <property type="entry name" value="Protoporphyrinogen_IX_DH"/>
</dbReference>
<evidence type="ECO:0000259" key="3">
    <source>
        <dbReference type="PROSITE" id="PS50902"/>
    </source>
</evidence>
<evidence type="ECO:0000256" key="2">
    <source>
        <dbReference type="ARBA" id="ARBA00022643"/>
    </source>
</evidence>
<comment type="caution">
    <text evidence="4">The sequence shown here is derived from an EMBL/GenBank/DDBJ whole genome shotgun (WGS) entry which is preliminary data.</text>
</comment>
<evidence type="ECO:0000313" key="4">
    <source>
        <dbReference type="EMBL" id="MFD1193547.1"/>
    </source>
</evidence>
<feature type="domain" description="Flavodoxin-like" evidence="3">
    <location>
        <begin position="3"/>
        <end position="170"/>
    </location>
</feature>
<dbReference type="PANTHER" id="PTHR38030:SF2">
    <property type="entry name" value="PROTOPORPHYRINOGEN IX DEHYDROGENASE [QUINONE]"/>
    <property type="match status" value="1"/>
</dbReference>
<dbReference type="Pfam" id="PF12724">
    <property type="entry name" value="Flavodoxin_5"/>
    <property type="match status" value="1"/>
</dbReference>